<comment type="caution">
    <text evidence="1">The sequence shown here is derived from an EMBL/GenBank/DDBJ whole genome shotgun (WGS) entry which is preliminary data.</text>
</comment>
<organism evidence="1 2">
    <name type="scientific">Dipteronia dyeriana</name>
    <dbReference type="NCBI Taxonomy" id="168575"/>
    <lineage>
        <taxon>Eukaryota</taxon>
        <taxon>Viridiplantae</taxon>
        <taxon>Streptophyta</taxon>
        <taxon>Embryophyta</taxon>
        <taxon>Tracheophyta</taxon>
        <taxon>Spermatophyta</taxon>
        <taxon>Magnoliopsida</taxon>
        <taxon>eudicotyledons</taxon>
        <taxon>Gunneridae</taxon>
        <taxon>Pentapetalae</taxon>
        <taxon>rosids</taxon>
        <taxon>malvids</taxon>
        <taxon>Sapindales</taxon>
        <taxon>Sapindaceae</taxon>
        <taxon>Hippocastanoideae</taxon>
        <taxon>Acereae</taxon>
        <taxon>Dipteronia</taxon>
    </lineage>
</organism>
<sequence>MIRPVISDDDIPIYSFQADGSPIYTDKINGHFILDDVPSMCDADYECRTCLKVYRALCKLFCKPRNPADPKSPWIGLRPIKNKPLPIYDRALQILQAEALLPERP</sequence>
<evidence type="ECO:0000313" key="2">
    <source>
        <dbReference type="Proteomes" id="UP001280121"/>
    </source>
</evidence>
<proteinExistence type="predicted"/>
<protein>
    <submittedName>
        <fullName evidence="1">Uncharacterized protein</fullName>
    </submittedName>
</protein>
<dbReference type="AlphaFoldDB" id="A0AAD9X6N7"/>
<gene>
    <name evidence="1" type="ORF">Ddye_013573</name>
</gene>
<evidence type="ECO:0000313" key="1">
    <source>
        <dbReference type="EMBL" id="KAK2653717.1"/>
    </source>
</evidence>
<dbReference type="EMBL" id="JANJYI010000004">
    <property type="protein sequence ID" value="KAK2653717.1"/>
    <property type="molecule type" value="Genomic_DNA"/>
</dbReference>
<name>A0AAD9X6N7_9ROSI</name>
<keyword evidence="2" id="KW-1185">Reference proteome</keyword>
<accession>A0AAD9X6N7</accession>
<dbReference type="Proteomes" id="UP001280121">
    <property type="component" value="Unassembled WGS sequence"/>
</dbReference>
<reference evidence="1" key="1">
    <citation type="journal article" date="2023" name="Plant J.">
        <title>Genome sequences and population genomics provide insights into the demographic history, inbreeding, and mutation load of two 'living fossil' tree species of Dipteronia.</title>
        <authorList>
            <person name="Feng Y."/>
            <person name="Comes H.P."/>
            <person name="Chen J."/>
            <person name="Zhu S."/>
            <person name="Lu R."/>
            <person name="Zhang X."/>
            <person name="Li P."/>
            <person name="Qiu J."/>
            <person name="Olsen K.M."/>
            <person name="Qiu Y."/>
        </authorList>
    </citation>
    <scope>NUCLEOTIDE SEQUENCE</scope>
    <source>
        <strain evidence="1">KIB01</strain>
    </source>
</reference>